<protein>
    <recommendedName>
        <fullName evidence="3">Pectinesterase</fullName>
    </recommendedName>
</protein>
<proteinExistence type="predicted"/>
<accession>A0ABY3ZQJ5</accession>
<keyword evidence="1" id="KW-0614">Plasmid</keyword>
<dbReference type="EMBL" id="CP085145">
    <property type="protein sequence ID" value="UOA16425.1"/>
    <property type="molecule type" value="Genomic_DNA"/>
</dbReference>
<sequence length="134" mass="14059">MLGIGLALFQAYRNRVPIAFPVGLDWDRTLFDFDIGQVGGRYRAAVEPRNLVDPAIWSGLALHVDGAAGDDGNSGLGVEDGDFANAKRTIHAAFAAGNATGAAYRVLVKAGNYAEAGFTRNGNEEPNQPVAVIG</sequence>
<geneLocation type="plasmid" evidence="1 2">
    <name>pDSM109990_a</name>
</geneLocation>
<name>A0ABY3ZQJ5_9RHOB</name>
<keyword evidence="2" id="KW-1185">Reference proteome</keyword>
<reference evidence="2" key="1">
    <citation type="journal article" date="2022" name="Microorganisms">
        <title>Beyond the ABCs#Discovery of Three New Plasmid Types in Rhodobacterales (RepQ, RepY, RepW).</title>
        <authorList>
            <person name="Freese H.M."/>
            <person name="Ringel V."/>
            <person name="Overmann J."/>
            <person name="Petersen J."/>
        </authorList>
    </citation>
    <scope>NUCLEOTIDE SEQUENCE [LARGE SCALE GENOMIC DNA]</scope>
    <source>
        <strain evidence="2">DSM 109990</strain>
        <plasmid evidence="2">pDSM109990_a</plasmid>
    </source>
</reference>
<dbReference type="RefSeq" id="WP_243263375.1">
    <property type="nucleotide sequence ID" value="NZ_CP085145.1"/>
</dbReference>
<evidence type="ECO:0000313" key="1">
    <source>
        <dbReference type="EMBL" id="UOA16425.1"/>
    </source>
</evidence>
<dbReference type="Proteomes" id="UP000831019">
    <property type="component" value="Plasmid pDSM109990_a"/>
</dbReference>
<gene>
    <name evidence="1" type="ORF">DSM109990_03295</name>
</gene>
<evidence type="ECO:0000313" key="2">
    <source>
        <dbReference type="Proteomes" id="UP000831019"/>
    </source>
</evidence>
<evidence type="ECO:0008006" key="3">
    <source>
        <dbReference type="Google" id="ProtNLM"/>
    </source>
</evidence>
<organism evidence="1 2">
    <name type="scientific">Sulfitobacter dubius</name>
    <dbReference type="NCBI Taxonomy" id="218673"/>
    <lineage>
        <taxon>Bacteria</taxon>
        <taxon>Pseudomonadati</taxon>
        <taxon>Pseudomonadota</taxon>
        <taxon>Alphaproteobacteria</taxon>
        <taxon>Rhodobacterales</taxon>
        <taxon>Roseobacteraceae</taxon>
        <taxon>Sulfitobacter</taxon>
    </lineage>
</organism>